<dbReference type="CDD" id="cd07153">
    <property type="entry name" value="Fur_like"/>
    <property type="match status" value="1"/>
</dbReference>
<dbReference type="Gene3D" id="3.30.1490.190">
    <property type="match status" value="1"/>
</dbReference>
<feature type="binding site" evidence="8">
    <location>
        <position position="113"/>
    </location>
    <ligand>
        <name>Fe cation</name>
        <dbReference type="ChEBI" id="CHEBI:24875"/>
    </ligand>
</feature>
<dbReference type="GO" id="GO:0008270">
    <property type="term" value="F:zinc ion binding"/>
    <property type="evidence" value="ECO:0007669"/>
    <property type="project" value="TreeGrafter"/>
</dbReference>
<keyword evidence="8" id="KW-0408">Iron</keyword>
<sequence length="130" mass="14232">MTAPRSTRQREVIVRVIEDAPGPLSVPELLARAQQDLPGLGVATVYRTLKLLQEQGVVHPVHLDGESRFERAGRGHHHHFACRTCARVFDLHQCPVALPKGTVYPGGFVVEAHEVTLYGLCPECAARPPA</sequence>
<dbReference type="GO" id="GO:0000976">
    <property type="term" value="F:transcription cis-regulatory region binding"/>
    <property type="evidence" value="ECO:0007669"/>
    <property type="project" value="TreeGrafter"/>
</dbReference>
<dbReference type="KEGG" id="dmr:Deima_2486"/>
<evidence type="ECO:0000256" key="6">
    <source>
        <dbReference type="ARBA" id="ARBA00023163"/>
    </source>
</evidence>
<evidence type="ECO:0000256" key="4">
    <source>
        <dbReference type="ARBA" id="ARBA00023015"/>
    </source>
</evidence>
<feature type="binding site" evidence="7">
    <location>
        <position position="121"/>
    </location>
    <ligand>
        <name>Zn(2+)</name>
        <dbReference type="ChEBI" id="CHEBI:29105"/>
    </ligand>
</feature>
<comment type="cofactor">
    <cofactor evidence="8">
        <name>Mn(2+)</name>
        <dbReference type="ChEBI" id="CHEBI:29035"/>
    </cofactor>
    <cofactor evidence="8">
        <name>Fe(2+)</name>
        <dbReference type="ChEBI" id="CHEBI:29033"/>
    </cofactor>
    <text evidence="8">Binds 1 Mn(2+) or Fe(2+) ion per subunit.</text>
</comment>
<feature type="binding site" evidence="7">
    <location>
        <position position="124"/>
    </location>
    <ligand>
        <name>Zn(2+)</name>
        <dbReference type="ChEBI" id="CHEBI:29105"/>
    </ligand>
</feature>
<organism evidence="9 10">
    <name type="scientific">Deinococcus maricopensis (strain DSM 21211 / LMG 22137 / NRRL B-23946 / LB-34)</name>
    <dbReference type="NCBI Taxonomy" id="709986"/>
    <lineage>
        <taxon>Bacteria</taxon>
        <taxon>Thermotogati</taxon>
        <taxon>Deinococcota</taxon>
        <taxon>Deinococci</taxon>
        <taxon>Deinococcales</taxon>
        <taxon>Deinococcaceae</taxon>
        <taxon>Deinococcus</taxon>
    </lineage>
</organism>
<evidence type="ECO:0000256" key="1">
    <source>
        <dbReference type="ARBA" id="ARBA00007957"/>
    </source>
</evidence>
<dbReference type="Gene3D" id="1.10.10.10">
    <property type="entry name" value="Winged helix-like DNA-binding domain superfamily/Winged helix DNA-binding domain"/>
    <property type="match status" value="1"/>
</dbReference>
<dbReference type="HOGENOM" id="CLU_096072_5_1_0"/>
<dbReference type="PANTHER" id="PTHR33202:SF22">
    <property type="entry name" value="HYDROGEN PEROXIDE SENSITIVE REPRESSOR"/>
    <property type="match status" value="1"/>
</dbReference>
<evidence type="ECO:0000256" key="7">
    <source>
        <dbReference type="PIRSR" id="PIRSR602481-1"/>
    </source>
</evidence>
<comment type="similarity">
    <text evidence="1">Belongs to the Fur family.</text>
</comment>
<reference evidence="10" key="2">
    <citation type="submission" date="2011-01" db="EMBL/GenBank/DDBJ databases">
        <title>The complete genome of Deinococcus maricopensis DSM 21211.</title>
        <authorList>
            <consortium name="US DOE Joint Genome Institute (JGI-PGF)"/>
            <person name="Lucas S."/>
            <person name="Copeland A."/>
            <person name="Lapidus A."/>
            <person name="Goodwin L."/>
            <person name="Pitluck S."/>
            <person name="Kyrpides N."/>
            <person name="Mavromatis K."/>
            <person name="Pagani I."/>
            <person name="Ivanova N."/>
            <person name="Ovchinnikova G."/>
            <person name="Zeytun A."/>
            <person name="Detter J.C."/>
            <person name="Han C."/>
            <person name="Land M."/>
            <person name="Hauser L."/>
            <person name="Markowitz V."/>
            <person name="Cheng J.-F."/>
            <person name="Hugenholtz P."/>
            <person name="Woyke T."/>
            <person name="Wu D."/>
            <person name="Pukall R."/>
            <person name="Gehrich-Schroeter G."/>
            <person name="Brambilla E."/>
            <person name="Klenk H.-P."/>
            <person name="Eisen J.A."/>
        </authorList>
    </citation>
    <scope>NUCLEOTIDE SEQUENCE [LARGE SCALE GENOMIC DNA]</scope>
    <source>
        <strain evidence="10">DSM 21211 / LMG 22137 / NRRL B-23946 / LB-34</strain>
    </source>
</reference>
<dbReference type="InterPro" id="IPR036388">
    <property type="entry name" value="WH-like_DNA-bd_sf"/>
</dbReference>
<name>E8UAN2_DEIML</name>
<evidence type="ECO:0000256" key="3">
    <source>
        <dbReference type="ARBA" id="ARBA00022833"/>
    </source>
</evidence>
<accession>E8UAN2</accession>
<gene>
    <name evidence="9" type="ordered locus">Deima_2486</name>
</gene>
<dbReference type="STRING" id="709986.Deima_2486"/>
<keyword evidence="10" id="KW-1185">Reference proteome</keyword>
<dbReference type="InterPro" id="IPR002481">
    <property type="entry name" value="FUR"/>
</dbReference>
<proteinExistence type="inferred from homology"/>
<feature type="binding site" evidence="7">
    <location>
        <position position="82"/>
    </location>
    <ligand>
        <name>Zn(2+)</name>
        <dbReference type="ChEBI" id="CHEBI:29105"/>
    </ligand>
</feature>
<keyword evidence="2" id="KW-0678">Repressor</keyword>
<dbReference type="AlphaFoldDB" id="E8UAN2"/>
<evidence type="ECO:0000256" key="5">
    <source>
        <dbReference type="ARBA" id="ARBA00023125"/>
    </source>
</evidence>
<keyword evidence="4" id="KW-0805">Transcription regulation</keyword>
<keyword evidence="3 7" id="KW-0862">Zinc</keyword>
<evidence type="ECO:0000256" key="8">
    <source>
        <dbReference type="PIRSR" id="PIRSR602481-2"/>
    </source>
</evidence>
<evidence type="ECO:0000256" key="2">
    <source>
        <dbReference type="ARBA" id="ARBA00022491"/>
    </source>
</evidence>
<dbReference type="OrthoDB" id="8659436at2"/>
<feature type="binding site" evidence="8">
    <location>
        <position position="76"/>
    </location>
    <ligand>
        <name>Fe cation</name>
        <dbReference type="ChEBI" id="CHEBI:24875"/>
    </ligand>
</feature>
<feature type="binding site" evidence="7">
    <location>
        <position position="85"/>
    </location>
    <ligand>
        <name>Zn(2+)</name>
        <dbReference type="ChEBI" id="CHEBI:29105"/>
    </ligand>
</feature>
<dbReference type="GO" id="GO:0003700">
    <property type="term" value="F:DNA-binding transcription factor activity"/>
    <property type="evidence" value="ECO:0007669"/>
    <property type="project" value="InterPro"/>
</dbReference>
<evidence type="ECO:0000313" key="10">
    <source>
        <dbReference type="Proteomes" id="UP000008635"/>
    </source>
</evidence>
<keyword evidence="5" id="KW-0238">DNA-binding</keyword>
<keyword evidence="6" id="KW-0804">Transcription</keyword>
<dbReference type="Proteomes" id="UP000008635">
    <property type="component" value="Chromosome"/>
</dbReference>
<dbReference type="GO" id="GO:1900376">
    <property type="term" value="P:regulation of secondary metabolite biosynthetic process"/>
    <property type="evidence" value="ECO:0007669"/>
    <property type="project" value="TreeGrafter"/>
</dbReference>
<evidence type="ECO:0000313" key="9">
    <source>
        <dbReference type="EMBL" id="ADV68121.1"/>
    </source>
</evidence>
<comment type="cofactor">
    <cofactor evidence="7">
        <name>Zn(2+)</name>
        <dbReference type="ChEBI" id="CHEBI:29105"/>
    </cofactor>
    <text evidence="7">Binds 1 zinc ion per subunit.</text>
</comment>
<dbReference type="eggNOG" id="COG0735">
    <property type="taxonomic scope" value="Bacteria"/>
</dbReference>
<dbReference type="Pfam" id="PF01475">
    <property type="entry name" value="FUR"/>
    <property type="match status" value="1"/>
</dbReference>
<keyword evidence="7" id="KW-0479">Metal-binding</keyword>
<reference evidence="9 10" key="1">
    <citation type="journal article" date="2011" name="Stand. Genomic Sci.">
        <title>Complete genome sequence of Deinococcus maricopensis type strain (LB-34).</title>
        <authorList>
            <person name="Pukall R."/>
            <person name="Zeytun A."/>
            <person name="Lucas S."/>
            <person name="Lapidus A."/>
            <person name="Hammon N."/>
            <person name="Deshpande S."/>
            <person name="Nolan M."/>
            <person name="Cheng J.F."/>
            <person name="Pitluck S."/>
            <person name="Liolios K."/>
            <person name="Pagani I."/>
            <person name="Mikhailova N."/>
            <person name="Ivanova N."/>
            <person name="Mavromatis K."/>
            <person name="Pati A."/>
            <person name="Tapia R."/>
            <person name="Han C."/>
            <person name="Goodwin L."/>
            <person name="Chen A."/>
            <person name="Palaniappan K."/>
            <person name="Land M."/>
            <person name="Hauser L."/>
            <person name="Chang Y.J."/>
            <person name="Jeffries C.D."/>
            <person name="Brambilla E.M."/>
            <person name="Rohde M."/>
            <person name="Goker M."/>
            <person name="Detter J.C."/>
            <person name="Woyke T."/>
            <person name="Bristow J."/>
            <person name="Eisen J.A."/>
            <person name="Markowitz V."/>
            <person name="Hugenholtz P."/>
            <person name="Kyrpides N.C."/>
            <person name="Klenk H.P."/>
        </authorList>
    </citation>
    <scope>NUCLEOTIDE SEQUENCE [LARGE SCALE GENOMIC DNA]</scope>
    <source>
        <strain evidence="10">DSM 21211 / LMG 22137 / NRRL B-23946 / LB-34</strain>
    </source>
</reference>
<dbReference type="InterPro" id="IPR036390">
    <property type="entry name" value="WH_DNA-bd_sf"/>
</dbReference>
<protein>
    <submittedName>
        <fullName evidence="9">Ferric uptake regulator, Fur family</fullName>
    </submittedName>
</protein>
<dbReference type="GO" id="GO:0045892">
    <property type="term" value="P:negative regulation of DNA-templated transcription"/>
    <property type="evidence" value="ECO:0007669"/>
    <property type="project" value="TreeGrafter"/>
</dbReference>
<dbReference type="SUPFAM" id="SSF46785">
    <property type="entry name" value="Winged helix' DNA-binding domain"/>
    <property type="match status" value="1"/>
</dbReference>
<dbReference type="PANTHER" id="PTHR33202">
    <property type="entry name" value="ZINC UPTAKE REGULATION PROTEIN"/>
    <property type="match status" value="1"/>
</dbReference>
<dbReference type="EMBL" id="CP002454">
    <property type="protein sequence ID" value="ADV68121.1"/>
    <property type="molecule type" value="Genomic_DNA"/>
</dbReference>
<dbReference type="RefSeq" id="WP_013557626.1">
    <property type="nucleotide sequence ID" value="NC_014958.1"/>
</dbReference>
<dbReference type="InterPro" id="IPR043135">
    <property type="entry name" value="Fur_C"/>
</dbReference>